<evidence type="ECO:0000256" key="8">
    <source>
        <dbReference type="ARBA" id="ARBA00050019"/>
    </source>
</evidence>
<dbReference type="GO" id="GO:0020037">
    <property type="term" value="F:heme binding"/>
    <property type="evidence" value="ECO:0007669"/>
    <property type="project" value="InterPro"/>
</dbReference>
<name>A0A943TB04_9MICC</name>
<dbReference type="NCBIfam" id="NF042928">
    <property type="entry name" value="HemQ_actino"/>
    <property type="match status" value="1"/>
</dbReference>
<dbReference type="Proteomes" id="UP000739069">
    <property type="component" value="Unassembled WGS sequence"/>
</dbReference>
<evidence type="ECO:0000256" key="5">
    <source>
        <dbReference type="ARBA" id="ARBA00029882"/>
    </source>
</evidence>
<comment type="catalytic activity">
    <reaction evidence="7">
        <text>Fe-coproporphyrin III + 2 H2O2 + 2 H(+) = heme b + 2 CO2 + 4 H2O</text>
        <dbReference type="Rhea" id="RHEA:56516"/>
        <dbReference type="ChEBI" id="CHEBI:15377"/>
        <dbReference type="ChEBI" id="CHEBI:15378"/>
        <dbReference type="ChEBI" id="CHEBI:16240"/>
        <dbReference type="ChEBI" id="CHEBI:16526"/>
        <dbReference type="ChEBI" id="CHEBI:60344"/>
        <dbReference type="ChEBI" id="CHEBI:68438"/>
        <dbReference type="EC" id="1.3.98.5"/>
    </reaction>
    <physiologicalReaction direction="left-to-right" evidence="7">
        <dbReference type="Rhea" id="RHEA:56517"/>
    </physiologicalReaction>
</comment>
<keyword evidence="9" id="KW-0350">Heme biosynthesis</keyword>
<evidence type="ECO:0000256" key="4">
    <source>
        <dbReference type="ARBA" id="ARBA00023004"/>
    </source>
</evidence>
<feature type="binding site" description="axial binding residue" evidence="9">
    <location>
        <position position="193"/>
    </location>
    <ligand>
        <name>Fe-coproporphyrin III</name>
        <dbReference type="ChEBI" id="CHEBI:68438"/>
    </ligand>
    <ligandPart>
        <name>Fe</name>
        <dbReference type="ChEBI" id="CHEBI:18248"/>
    </ligandPart>
</feature>
<dbReference type="HAMAP" id="MF_02244">
    <property type="entry name" value="Coproheme_decarbox_2"/>
    <property type="match status" value="1"/>
</dbReference>
<evidence type="ECO:0000256" key="2">
    <source>
        <dbReference type="ARBA" id="ARBA00022617"/>
    </source>
</evidence>
<comment type="caution">
    <text evidence="11">The sequence shown here is derived from an EMBL/GenBank/DDBJ whole genome shotgun (WGS) entry which is preliminary data.</text>
</comment>
<feature type="region of interest" description="Disordered" evidence="10">
    <location>
        <begin position="1"/>
        <end position="45"/>
    </location>
</feature>
<comment type="catalytic activity">
    <reaction evidence="9">
        <text>Fe-coproporphyrin III + H2O2 + H(+) = harderoheme III + CO2 + 2 H2O</text>
        <dbReference type="Rhea" id="RHEA:57940"/>
        <dbReference type="ChEBI" id="CHEBI:15377"/>
        <dbReference type="ChEBI" id="CHEBI:15378"/>
        <dbReference type="ChEBI" id="CHEBI:16240"/>
        <dbReference type="ChEBI" id="CHEBI:16526"/>
        <dbReference type="ChEBI" id="CHEBI:68438"/>
        <dbReference type="ChEBI" id="CHEBI:142463"/>
    </reaction>
</comment>
<feature type="compositionally biased region" description="Gly residues" evidence="10">
    <location>
        <begin position="9"/>
        <end position="27"/>
    </location>
</feature>
<organism evidence="11 12">
    <name type="scientific">Rothia mucilaginosa</name>
    <dbReference type="NCBI Taxonomy" id="43675"/>
    <lineage>
        <taxon>Bacteria</taxon>
        <taxon>Bacillati</taxon>
        <taxon>Actinomycetota</taxon>
        <taxon>Actinomycetes</taxon>
        <taxon>Micrococcales</taxon>
        <taxon>Micrococcaceae</taxon>
        <taxon>Rothia</taxon>
    </lineage>
</organism>
<dbReference type="GO" id="GO:0006785">
    <property type="term" value="P:heme B biosynthetic process"/>
    <property type="evidence" value="ECO:0007669"/>
    <property type="project" value="UniProtKB-UniRule"/>
</dbReference>
<keyword evidence="4 9" id="KW-0408">Iron</keyword>
<dbReference type="GO" id="GO:0016634">
    <property type="term" value="F:oxidoreductase activity, acting on the CH-CH group of donors, oxygen as acceptor"/>
    <property type="evidence" value="ECO:0007669"/>
    <property type="project" value="UniProtKB-UniRule"/>
</dbReference>
<evidence type="ECO:0000256" key="3">
    <source>
        <dbReference type="ARBA" id="ARBA00022723"/>
    </source>
</evidence>
<dbReference type="Gene3D" id="3.30.70.1030">
    <property type="entry name" value="Apc35880, domain 1"/>
    <property type="match status" value="2"/>
</dbReference>
<keyword evidence="9" id="KW-0560">Oxidoreductase</keyword>
<reference evidence="11" key="1">
    <citation type="submission" date="2021-02" db="EMBL/GenBank/DDBJ databases">
        <title>Infant gut strain persistence is associated with maternal origin, phylogeny, and functional potential including surface adhesion and iron acquisition.</title>
        <authorList>
            <person name="Lou Y.C."/>
        </authorList>
    </citation>
    <scope>NUCLEOTIDE SEQUENCE</scope>
    <source>
        <strain evidence="11">L1_008_092G1_dasL1_008_092G1_concoct_16</strain>
    </source>
</reference>
<accession>A0A943TB04</accession>
<evidence type="ECO:0000313" key="12">
    <source>
        <dbReference type="Proteomes" id="UP000739069"/>
    </source>
</evidence>
<evidence type="ECO:0000256" key="10">
    <source>
        <dbReference type="SAM" id="MobiDB-lite"/>
    </source>
</evidence>
<feature type="active site" evidence="9">
    <location>
        <position position="170"/>
    </location>
</feature>
<protein>
    <recommendedName>
        <fullName evidence="1 9">Coproheme decarboxylase</fullName>
        <ecNumber evidence="8 9">1.3.98.5</ecNumber>
    </recommendedName>
    <alternativeName>
        <fullName evidence="5 9">Coproheme III oxidative decarboxylase</fullName>
    </alternativeName>
    <alternativeName>
        <fullName evidence="6 9">Hydrogen peroxide-dependent heme synthase</fullName>
    </alternativeName>
</protein>
<gene>
    <name evidence="9" type="primary">chdC</name>
    <name evidence="11" type="ORF">KH265_03005</name>
</gene>
<dbReference type="EMBL" id="JAGZXI010000003">
    <property type="protein sequence ID" value="MBS6634622.1"/>
    <property type="molecule type" value="Genomic_DNA"/>
</dbReference>
<comment type="catalytic activity">
    <reaction evidence="9">
        <text>harderoheme III + H2O2 + H(+) = heme b + CO2 + 2 H2O</text>
        <dbReference type="Rhea" id="RHEA:57944"/>
        <dbReference type="ChEBI" id="CHEBI:15377"/>
        <dbReference type="ChEBI" id="CHEBI:15378"/>
        <dbReference type="ChEBI" id="CHEBI:16240"/>
        <dbReference type="ChEBI" id="CHEBI:16526"/>
        <dbReference type="ChEBI" id="CHEBI:60344"/>
        <dbReference type="ChEBI" id="CHEBI:142463"/>
    </reaction>
</comment>
<evidence type="ECO:0000256" key="1">
    <source>
        <dbReference type="ARBA" id="ARBA00014413"/>
    </source>
</evidence>
<dbReference type="PANTHER" id="PTHR36843">
    <property type="entry name" value="HEME-DEPENDENT PEROXIDASE YWFI-RELATED"/>
    <property type="match status" value="1"/>
</dbReference>
<evidence type="ECO:0000313" key="11">
    <source>
        <dbReference type="EMBL" id="MBS6634622.1"/>
    </source>
</evidence>
<dbReference type="EC" id="1.3.98.5" evidence="8 9"/>
<dbReference type="InterPro" id="IPR010644">
    <property type="entry name" value="ChdC/CLD"/>
</dbReference>
<evidence type="ECO:0000256" key="7">
    <source>
        <dbReference type="ARBA" id="ARBA00049896"/>
    </source>
</evidence>
<sequence length="268" mass="30070">MSHPHAAQGGHGHGGYTHPGQGYGGAPKGYAVQHSAADENRRGREEGETLHYALYTVFARSGVRPAEANTDEARAEFEQVVEQLAAEGVTLRGIYDVSAMRDNADIMIWTHGQNPEKLQAAVRKIRRTALFSGTTIVWSTMGVHREAEFTRNHAPAYVRGKAPEAWVCVYPFVRSYDWYYMNPERRAEMLKNHGMKAIDFPQVLANTVASFGLNDYEWVLALEAPVLVDLVDLMRHFRNTEARLHVREDTPFYTGRRIGADEVAEVLA</sequence>
<comment type="function">
    <text evidence="9">Involved in coproporphyrin-dependent heme b biosynthesis. Catalyzes the decarboxylation of Fe-coproporphyrin III (coproheme) to heme b (protoheme IX), the last step of the pathway. The reaction occurs in a stepwise manner with a three-propionate intermediate.</text>
</comment>
<dbReference type="Pfam" id="PF06778">
    <property type="entry name" value="Chlor_dismutase"/>
    <property type="match status" value="1"/>
</dbReference>
<comment type="cofactor">
    <cofactor evidence="9">
        <name>Fe-coproporphyrin III</name>
        <dbReference type="ChEBI" id="CHEBI:68438"/>
    </cofactor>
    <text evidence="9">Fe-coproporphyrin III acts as both substrate and redox cofactor.</text>
</comment>
<proteinExistence type="inferred from homology"/>
<keyword evidence="3 9" id="KW-0479">Metal-binding</keyword>
<keyword evidence="2 9" id="KW-0349">Heme</keyword>
<comment type="pathway">
    <text evidence="9">Porphyrin-containing compound metabolism; protoheme biosynthesis.</text>
</comment>
<dbReference type="SUPFAM" id="SSF54909">
    <property type="entry name" value="Dimeric alpha+beta barrel"/>
    <property type="match status" value="1"/>
</dbReference>
<dbReference type="PANTHER" id="PTHR36843:SF1">
    <property type="entry name" value="COPROHEME DECARBOXYLASE"/>
    <property type="match status" value="1"/>
</dbReference>
<comment type="similarity">
    <text evidence="9">Belongs to the ChdC family. Type 2 subfamily.</text>
</comment>
<feature type="compositionally biased region" description="Basic and acidic residues" evidence="10">
    <location>
        <begin position="36"/>
        <end position="45"/>
    </location>
</feature>
<dbReference type="RefSeq" id="WP_303952236.1">
    <property type="nucleotide sequence ID" value="NZ_JAGZXI010000003.1"/>
</dbReference>
<evidence type="ECO:0000256" key="9">
    <source>
        <dbReference type="HAMAP-Rule" id="MF_02244"/>
    </source>
</evidence>
<dbReference type="InterPro" id="IPR011008">
    <property type="entry name" value="Dimeric_a/b-barrel"/>
</dbReference>
<evidence type="ECO:0000256" key="6">
    <source>
        <dbReference type="ARBA" id="ARBA00030236"/>
    </source>
</evidence>
<dbReference type="AlphaFoldDB" id="A0A943TB04"/>
<dbReference type="GO" id="GO:0046872">
    <property type="term" value="F:metal ion binding"/>
    <property type="evidence" value="ECO:0007669"/>
    <property type="project" value="UniProtKB-KW"/>
</dbReference>